<dbReference type="EMBL" id="PGXC01000010">
    <property type="protein sequence ID" value="PKK89884.1"/>
    <property type="molecule type" value="Genomic_DNA"/>
</dbReference>
<dbReference type="SUPFAM" id="SSF56935">
    <property type="entry name" value="Porins"/>
    <property type="match status" value="1"/>
</dbReference>
<organism evidence="3 4">
    <name type="scientific">Candidatus Wallbacteria bacterium HGW-Wallbacteria-1</name>
    <dbReference type="NCBI Taxonomy" id="2013854"/>
    <lineage>
        <taxon>Bacteria</taxon>
        <taxon>Candidatus Walliibacteriota</taxon>
    </lineage>
</organism>
<evidence type="ECO:0000313" key="3">
    <source>
        <dbReference type="EMBL" id="PKK89884.1"/>
    </source>
</evidence>
<name>A0A2N1PNH8_9BACT</name>
<feature type="signal peptide" evidence="1">
    <location>
        <begin position="1"/>
        <end position="30"/>
    </location>
</feature>
<evidence type="ECO:0000313" key="4">
    <source>
        <dbReference type="Proteomes" id="UP000233256"/>
    </source>
</evidence>
<dbReference type="Pfam" id="PF00395">
    <property type="entry name" value="SLH"/>
    <property type="match status" value="1"/>
</dbReference>
<feature type="chain" id="PRO_5014929785" description="SLH domain-containing protein" evidence="1">
    <location>
        <begin position="31"/>
        <end position="742"/>
    </location>
</feature>
<dbReference type="AlphaFoldDB" id="A0A2N1PNH8"/>
<dbReference type="InterPro" id="IPR001119">
    <property type="entry name" value="SLH_dom"/>
</dbReference>
<sequence length="742" mass="80789">MLFAGGQMKSFKWISRVLAFAVAGGWAAWAAAAPFTDLPENHWAREAVERLSAKGVLKGYGDGTFKGGKSINRYEVAMVINKLIEAGGLAGGIESVDAATLHRLVSEFSEELAVISSRVGNLESDLKKTAAEVKSIKGNGDFGKVQISGDMRLRFQKIVRPVDTIETNDWPNHFRLGLNFKMNVDDNVKAYVRFLRDEIMVGEIGAGTPMVFDEAYIDVKDFFNFGDLRLGRQWMSVGHSIVMDDKLDGIKFSKMIDRVGLTMFAFSTRATNSGINDQHYGNATGTKTYYMFSDTRSIDKGKGAVNPVTGAGLNGGTPLAAFTPGDDITLYATPYGYPRPYDDFLGTKTGINGGAADWTYNTHSGIALQGGYGVGGGDLAPVSLPIGAAATGIRASFPAIATGAIYNYIAPTGVLDTAGTDGQVPAGVTRDWQLQSAAGLDSWGLNVACDFGGHNLTAYYIQRNYDRFDPYTRMGDPWAAMVDYNNDKVADVDINGNDLSPAADPSYLGFTLDGTILKNLDYFFEFVTFDPDINNIGVDPRTGIATTAAGEWKGNNLDTGNAWILGLDWDITKDYSLLIQYGVGDEEFIPVSIYEGKMLNGMYGRTNNDDGSVGGTFNYVEGQYSLTGIKDLVLKLSAKFNPKSSGYVKYEIAKDNDSSAERLIAGDPSVTGHPSQDYRMLSFLFKHQYTPRTTIVLQLDTLEYDDAAVNESTRINREDTNADDANYGGWDWWGRVNISIKI</sequence>
<dbReference type="Proteomes" id="UP000233256">
    <property type="component" value="Unassembled WGS sequence"/>
</dbReference>
<feature type="domain" description="SLH" evidence="2">
    <location>
        <begin position="31"/>
        <end position="94"/>
    </location>
</feature>
<dbReference type="PANTHER" id="PTHR43308:SF1">
    <property type="entry name" value="OUTER MEMBRANE PROTEIN ALPHA"/>
    <property type="match status" value="1"/>
</dbReference>
<dbReference type="PROSITE" id="PS51272">
    <property type="entry name" value="SLH"/>
    <property type="match status" value="1"/>
</dbReference>
<evidence type="ECO:0000256" key="1">
    <source>
        <dbReference type="SAM" id="SignalP"/>
    </source>
</evidence>
<comment type="caution">
    <text evidence="3">The sequence shown here is derived from an EMBL/GenBank/DDBJ whole genome shotgun (WGS) entry which is preliminary data.</text>
</comment>
<keyword evidence="1" id="KW-0732">Signal</keyword>
<reference evidence="3 4" key="1">
    <citation type="journal article" date="2017" name="ISME J.">
        <title>Potential for microbial H2 and metal transformations associated with novel bacteria and archaea in deep terrestrial subsurface sediments.</title>
        <authorList>
            <person name="Hernsdorf A.W."/>
            <person name="Amano Y."/>
            <person name="Miyakawa K."/>
            <person name="Ise K."/>
            <person name="Suzuki Y."/>
            <person name="Anantharaman K."/>
            <person name="Probst A."/>
            <person name="Burstein D."/>
            <person name="Thomas B.C."/>
            <person name="Banfield J.F."/>
        </authorList>
    </citation>
    <scope>NUCLEOTIDE SEQUENCE [LARGE SCALE GENOMIC DNA]</scope>
    <source>
        <strain evidence="3">HGW-Wallbacteria-1</strain>
    </source>
</reference>
<dbReference type="PANTHER" id="PTHR43308">
    <property type="entry name" value="OUTER MEMBRANE PROTEIN ALPHA-RELATED"/>
    <property type="match status" value="1"/>
</dbReference>
<proteinExistence type="predicted"/>
<protein>
    <recommendedName>
        <fullName evidence="2">SLH domain-containing protein</fullName>
    </recommendedName>
</protein>
<accession>A0A2N1PNH8</accession>
<dbReference type="InterPro" id="IPR051465">
    <property type="entry name" value="Cell_Envelope_Struct_Comp"/>
</dbReference>
<gene>
    <name evidence="3" type="ORF">CVV64_12085</name>
</gene>
<evidence type="ECO:0000259" key="2">
    <source>
        <dbReference type="PROSITE" id="PS51272"/>
    </source>
</evidence>